<evidence type="ECO:0000313" key="3">
    <source>
        <dbReference type="Proteomes" id="UP000619295"/>
    </source>
</evidence>
<evidence type="ECO:0000259" key="1">
    <source>
        <dbReference type="SMART" id="SM00318"/>
    </source>
</evidence>
<proteinExistence type="predicted"/>
<dbReference type="AlphaFoldDB" id="A0A927EE65"/>
<dbReference type="Gene3D" id="2.40.50.90">
    <property type="match status" value="1"/>
</dbReference>
<dbReference type="InterPro" id="IPR016071">
    <property type="entry name" value="Staphylococal_nuclease_OB-fold"/>
</dbReference>
<dbReference type="Pfam" id="PF00565">
    <property type="entry name" value="SNase"/>
    <property type="match status" value="1"/>
</dbReference>
<evidence type="ECO:0000313" key="2">
    <source>
        <dbReference type="EMBL" id="MBD3849618.1"/>
    </source>
</evidence>
<sequence length="203" mass="21932">MISERATMRLREAGSLALVGLVALTALPCRAQNSADPENLYQPKLAAQLPPLRVEVIDGTRFRDIETKMVFRLYGIDACAPEQTASLGRQPWPCGTMVRAWLVTATLNSWVACTVISDEPGERLARCATAGHRDLAADMLRDGVAVVAPAAAGEPVIREYAAAETAARKAYRGIWSSTFQMPWDWRAAHKATAAVAARAEATP</sequence>
<gene>
    <name evidence="2" type="ORF">IED13_28335</name>
</gene>
<name>A0A927EE65_9HYPH</name>
<reference evidence="2" key="1">
    <citation type="submission" date="2020-09" db="EMBL/GenBank/DDBJ databases">
        <title>Bosea spartocytisi sp. nov. a root nodule endophyte of Spartocytisus supranubius in the high mountain ecosystem fo the Teide National Park (Canary Islands, Spain).</title>
        <authorList>
            <person name="Pulido-Suarez L."/>
            <person name="Peix A."/>
            <person name="Igual J.M."/>
            <person name="Socas-Perez N."/>
            <person name="Velazquez E."/>
            <person name="Flores-Felix J.D."/>
            <person name="Leon-Barrios M."/>
        </authorList>
    </citation>
    <scope>NUCLEOTIDE SEQUENCE</scope>
    <source>
        <strain evidence="2">SSUT16</strain>
    </source>
</reference>
<protein>
    <submittedName>
        <fullName evidence="2">Thermonuclease family protein</fullName>
    </submittedName>
</protein>
<feature type="domain" description="TNase-like" evidence="1">
    <location>
        <begin position="47"/>
        <end position="177"/>
    </location>
</feature>
<comment type="caution">
    <text evidence="2">The sequence shown here is derived from an EMBL/GenBank/DDBJ whole genome shotgun (WGS) entry which is preliminary data.</text>
</comment>
<accession>A0A927EE65</accession>
<keyword evidence="3" id="KW-1185">Reference proteome</keyword>
<dbReference type="EMBL" id="JACXWY010000052">
    <property type="protein sequence ID" value="MBD3849618.1"/>
    <property type="molecule type" value="Genomic_DNA"/>
</dbReference>
<dbReference type="SMART" id="SM00318">
    <property type="entry name" value="SNc"/>
    <property type="match status" value="1"/>
</dbReference>
<dbReference type="Proteomes" id="UP000619295">
    <property type="component" value="Unassembled WGS sequence"/>
</dbReference>
<dbReference type="SUPFAM" id="SSF50199">
    <property type="entry name" value="Staphylococcal nuclease"/>
    <property type="match status" value="1"/>
</dbReference>
<dbReference type="InterPro" id="IPR035437">
    <property type="entry name" value="SNase_OB-fold_sf"/>
</dbReference>
<organism evidence="2 3">
    <name type="scientific">Bosea spartocytisi</name>
    <dbReference type="NCBI Taxonomy" id="2773451"/>
    <lineage>
        <taxon>Bacteria</taxon>
        <taxon>Pseudomonadati</taxon>
        <taxon>Pseudomonadota</taxon>
        <taxon>Alphaproteobacteria</taxon>
        <taxon>Hyphomicrobiales</taxon>
        <taxon>Boseaceae</taxon>
        <taxon>Bosea</taxon>
    </lineage>
</organism>